<organism evidence="2 3">
    <name type="scientific">Vibrio aquaticus</name>
    <dbReference type="NCBI Taxonomy" id="2496559"/>
    <lineage>
        <taxon>Bacteria</taxon>
        <taxon>Pseudomonadati</taxon>
        <taxon>Pseudomonadota</taxon>
        <taxon>Gammaproteobacteria</taxon>
        <taxon>Vibrionales</taxon>
        <taxon>Vibrionaceae</taxon>
        <taxon>Vibrio</taxon>
    </lineage>
</organism>
<feature type="transmembrane region" description="Helical" evidence="1">
    <location>
        <begin position="7"/>
        <end position="27"/>
    </location>
</feature>
<dbReference type="AlphaFoldDB" id="A0A432D1U5"/>
<evidence type="ECO:0000256" key="1">
    <source>
        <dbReference type="SAM" id="Phobius"/>
    </source>
</evidence>
<keyword evidence="3" id="KW-1185">Reference proteome</keyword>
<accession>A0A432D1U5</accession>
<dbReference type="RefSeq" id="WP_126572649.1">
    <property type="nucleotide sequence ID" value="NZ_RXZH01000001.1"/>
</dbReference>
<evidence type="ECO:0000313" key="3">
    <source>
        <dbReference type="Proteomes" id="UP000268973"/>
    </source>
</evidence>
<reference evidence="2 3" key="1">
    <citation type="submission" date="2018-12" db="EMBL/GenBank/DDBJ databases">
        <title>Vibrio sp. isolated from China Sea.</title>
        <authorList>
            <person name="Li Y."/>
        </authorList>
    </citation>
    <scope>NUCLEOTIDE SEQUENCE [LARGE SCALE GENOMIC DNA]</scope>
    <source>
        <strain evidence="2 3">BEI207</strain>
    </source>
</reference>
<keyword evidence="1" id="KW-0812">Transmembrane</keyword>
<dbReference type="Proteomes" id="UP000268973">
    <property type="component" value="Unassembled WGS sequence"/>
</dbReference>
<dbReference type="EMBL" id="RXZH01000001">
    <property type="protein sequence ID" value="RTZ17899.1"/>
    <property type="molecule type" value="Genomic_DNA"/>
</dbReference>
<evidence type="ECO:0000313" key="2">
    <source>
        <dbReference type="EMBL" id="RTZ17899.1"/>
    </source>
</evidence>
<protein>
    <submittedName>
        <fullName evidence="2">Uncharacterized protein</fullName>
    </submittedName>
</protein>
<keyword evidence="1" id="KW-0472">Membrane</keyword>
<keyword evidence="1" id="KW-1133">Transmembrane helix</keyword>
<proteinExistence type="predicted"/>
<dbReference type="OrthoDB" id="5876046at2"/>
<comment type="caution">
    <text evidence="2">The sequence shown here is derived from an EMBL/GenBank/DDBJ whole genome shotgun (WGS) entry which is preliminary data.</text>
</comment>
<gene>
    <name evidence="2" type="ORF">EJ063_03680</name>
</gene>
<name>A0A432D1U5_9VIBR</name>
<sequence>MALGRKLIVLSLIVTGILSSVVMYGFLVGATCQYSISLHVPEDKRDVSLTCYRGKVVALQTKTASDGRIISKWKVEARQFRFGNQAVYFVYSRVPLITNTKEDSNDRFNQISSGYTFLFYHIVRENDGIYLLQTFPHNYIHKGKIEGFMDFWGMTSRPEIIVGN</sequence>